<dbReference type="PANTHER" id="PTHR44086:SF10">
    <property type="entry name" value="THIOSULFATE SULFURTRANSFERASE_RHODANESE-LIKE DOMAIN-CONTAINING PROTEIN 3"/>
    <property type="match status" value="1"/>
</dbReference>
<reference evidence="2 3" key="1">
    <citation type="submission" date="2019-08" db="EMBL/GenBank/DDBJ databases">
        <title>Seonamhaeicola sediminis sp. nov., isolated from marine sediment.</title>
        <authorList>
            <person name="Cao W.R."/>
        </authorList>
    </citation>
    <scope>NUCLEOTIDE SEQUENCE [LARGE SCALE GENOMIC DNA]</scope>
    <source>
        <strain evidence="2 3">1505</strain>
    </source>
</reference>
<dbReference type="SUPFAM" id="SSF52821">
    <property type="entry name" value="Rhodanese/Cell cycle control phosphatase"/>
    <property type="match status" value="1"/>
</dbReference>
<comment type="caution">
    <text evidence="2">The sequence shown here is derived from an EMBL/GenBank/DDBJ whole genome shotgun (WGS) entry which is preliminary data.</text>
</comment>
<proteinExistence type="predicted"/>
<dbReference type="EMBL" id="VRKQ01000008">
    <property type="protein sequence ID" value="TXG38928.1"/>
    <property type="molecule type" value="Genomic_DNA"/>
</dbReference>
<dbReference type="InterPro" id="IPR001763">
    <property type="entry name" value="Rhodanese-like_dom"/>
</dbReference>
<dbReference type="SMART" id="SM00450">
    <property type="entry name" value="RHOD"/>
    <property type="match status" value="1"/>
</dbReference>
<name>A0A5C7GKQ4_9FLAO</name>
<dbReference type="GO" id="GO:0004792">
    <property type="term" value="F:thiosulfate-cyanide sulfurtransferase activity"/>
    <property type="evidence" value="ECO:0007669"/>
    <property type="project" value="TreeGrafter"/>
</dbReference>
<dbReference type="Pfam" id="PF00581">
    <property type="entry name" value="Rhodanese"/>
    <property type="match status" value="1"/>
</dbReference>
<evidence type="ECO:0000259" key="1">
    <source>
        <dbReference type="PROSITE" id="PS50206"/>
    </source>
</evidence>
<dbReference type="PANTHER" id="PTHR44086">
    <property type="entry name" value="THIOSULFATE SULFURTRANSFERASE RDL2, MITOCHONDRIAL-RELATED"/>
    <property type="match status" value="1"/>
</dbReference>
<dbReference type="AlphaFoldDB" id="A0A5C7GKQ4"/>
<evidence type="ECO:0000313" key="3">
    <source>
        <dbReference type="Proteomes" id="UP000321080"/>
    </source>
</evidence>
<organism evidence="2 3">
    <name type="scientific">Seonamhaeicola maritimus</name>
    <dbReference type="NCBI Taxonomy" id="2591822"/>
    <lineage>
        <taxon>Bacteria</taxon>
        <taxon>Pseudomonadati</taxon>
        <taxon>Bacteroidota</taxon>
        <taxon>Flavobacteriia</taxon>
        <taxon>Flavobacteriales</taxon>
        <taxon>Flavobacteriaceae</taxon>
    </lineage>
</organism>
<dbReference type="CDD" id="cd00158">
    <property type="entry name" value="RHOD"/>
    <property type="match status" value="1"/>
</dbReference>
<protein>
    <submittedName>
        <fullName evidence="2">Rhodanese-like domain-containing protein</fullName>
    </submittedName>
</protein>
<dbReference type="PROSITE" id="PS51257">
    <property type="entry name" value="PROKAR_LIPOPROTEIN"/>
    <property type="match status" value="1"/>
</dbReference>
<feature type="domain" description="Rhodanese" evidence="1">
    <location>
        <begin position="40"/>
        <end position="130"/>
    </location>
</feature>
<evidence type="ECO:0000313" key="2">
    <source>
        <dbReference type="EMBL" id="TXG38928.1"/>
    </source>
</evidence>
<gene>
    <name evidence="2" type="ORF">FUA22_03290</name>
</gene>
<dbReference type="InterPro" id="IPR036873">
    <property type="entry name" value="Rhodanese-like_dom_sf"/>
</dbReference>
<dbReference type="PROSITE" id="PS50206">
    <property type="entry name" value="RHODANESE_3"/>
    <property type="match status" value="1"/>
</dbReference>
<dbReference type="OrthoDB" id="9808735at2"/>
<dbReference type="Proteomes" id="UP000321080">
    <property type="component" value="Unassembled WGS sequence"/>
</dbReference>
<dbReference type="Gene3D" id="3.40.250.10">
    <property type="entry name" value="Rhodanese-like domain"/>
    <property type="match status" value="1"/>
</dbReference>
<keyword evidence="3" id="KW-1185">Reference proteome</keyword>
<sequence>MKRFLILSFPVFTVFFLGCQETEKTEAVLLSAEEMKTMLEDKSLLLIDVRTPKEFAEGHIKNAINIDFYSETFKEDIKKLDPNVPVLLYCRSGGRSGKTAKMLQKTGFKKSFDLKGGILKWKEQGFEIIK</sequence>
<accession>A0A5C7GKQ4</accession>
<dbReference type="RefSeq" id="WP_147766409.1">
    <property type="nucleotide sequence ID" value="NZ_CANNCE010000001.1"/>
</dbReference>